<dbReference type="Pfam" id="PF17961">
    <property type="entry name" value="Big_8"/>
    <property type="match status" value="1"/>
</dbReference>
<feature type="domain" description="SpaA-like prealbumin fold" evidence="10">
    <location>
        <begin position="390"/>
        <end position="478"/>
    </location>
</feature>
<evidence type="ECO:0000313" key="13">
    <source>
        <dbReference type="Proteomes" id="UP000255213"/>
    </source>
</evidence>
<dbReference type="GO" id="GO:0007155">
    <property type="term" value="P:cell adhesion"/>
    <property type="evidence" value="ECO:0007669"/>
    <property type="project" value="InterPro"/>
</dbReference>
<feature type="domain" description="CNA-B" evidence="9">
    <location>
        <begin position="1261"/>
        <end position="1349"/>
    </location>
</feature>
<evidence type="ECO:0000259" key="11">
    <source>
        <dbReference type="Pfam" id="PF17961"/>
    </source>
</evidence>
<dbReference type="CDD" id="cd00222">
    <property type="entry name" value="CollagenBindB"/>
    <property type="match status" value="10"/>
</dbReference>
<feature type="domain" description="CNA-B" evidence="9">
    <location>
        <begin position="1152"/>
        <end position="1251"/>
    </location>
</feature>
<dbReference type="Gene3D" id="2.60.40.1140">
    <property type="entry name" value="Collagen-binding surface protein Cna, B-type domain"/>
    <property type="match status" value="10"/>
</dbReference>
<keyword evidence="7" id="KW-0812">Transmembrane</keyword>
<dbReference type="InterPro" id="IPR041171">
    <property type="entry name" value="SDR_Ig"/>
</dbReference>
<evidence type="ECO:0000259" key="10">
    <source>
        <dbReference type="Pfam" id="PF17802"/>
    </source>
</evidence>
<dbReference type="Pfam" id="PF05738">
    <property type="entry name" value="Cna_B"/>
    <property type="match status" value="10"/>
</dbReference>
<organism evidence="12 13">
    <name type="scientific">Streptococcus acidominimus</name>
    <dbReference type="NCBI Taxonomy" id="1326"/>
    <lineage>
        <taxon>Bacteria</taxon>
        <taxon>Bacillati</taxon>
        <taxon>Bacillota</taxon>
        <taxon>Bacilli</taxon>
        <taxon>Lactobacillales</taxon>
        <taxon>Streptococcaceae</taxon>
        <taxon>Streptococcus</taxon>
    </lineage>
</organism>
<keyword evidence="4 8" id="KW-0732">Signal</keyword>
<evidence type="ECO:0000256" key="5">
    <source>
        <dbReference type="ARBA" id="ARBA00023088"/>
    </source>
</evidence>
<feature type="domain" description="CNA-B" evidence="9">
    <location>
        <begin position="1357"/>
        <end position="1439"/>
    </location>
</feature>
<evidence type="ECO:0000256" key="3">
    <source>
        <dbReference type="ARBA" id="ARBA00022525"/>
    </source>
</evidence>
<feature type="domain" description="CNA-B" evidence="9">
    <location>
        <begin position="683"/>
        <end position="769"/>
    </location>
</feature>
<keyword evidence="2" id="KW-0134">Cell wall</keyword>
<feature type="domain" description="CNA-B" evidence="9">
    <location>
        <begin position="491"/>
        <end position="577"/>
    </location>
</feature>
<dbReference type="SUPFAM" id="SSF49478">
    <property type="entry name" value="Cna protein B-type domain"/>
    <property type="match status" value="11"/>
</dbReference>
<evidence type="ECO:0000256" key="4">
    <source>
        <dbReference type="ARBA" id="ARBA00022729"/>
    </source>
</evidence>
<feature type="domain" description="CNA-B" evidence="9">
    <location>
        <begin position="1059"/>
        <end position="1143"/>
    </location>
</feature>
<feature type="transmembrane region" description="Helical" evidence="7">
    <location>
        <begin position="1482"/>
        <end position="1502"/>
    </location>
</feature>
<dbReference type="InterPro" id="IPR011252">
    <property type="entry name" value="Fibrogen-bd_dom1"/>
</dbReference>
<evidence type="ECO:0000256" key="8">
    <source>
        <dbReference type="SAM" id="SignalP"/>
    </source>
</evidence>
<dbReference type="Gene3D" id="2.60.40.10">
    <property type="entry name" value="Immunoglobulins"/>
    <property type="match status" value="1"/>
</dbReference>
<dbReference type="EMBL" id="UHEN01000001">
    <property type="protein sequence ID" value="SUN08098.1"/>
    <property type="molecule type" value="Genomic_DNA"/>
</dbReference>
<feature type="signal peptide" evidence="8">
    <location>
        <begin position="1"/>
        <end position="26"/>
    </location>
</feature>
<gene>
    <name evidence="12" type="primary">cna_1</name>
    <name evidence="12" type="ORF">NCTC12957_01687</name>
</gene>
<feature type="chain" id="PRO_5016846117" evidence="8">
    <location>
        <begin position="27"/>
        <end position="1506"/>
    </location>
</feature>
<dbReference type="SUPFAM" id="SSF49401">
    <property type="entry name" value="Bacterial adhesins"/>
    <property type="match status" value="1"/>
</dbReference>
<protein>
    <submittedName>
        <fullName evidence="12">Cell wall surface anchor family protein</fullName>
    </submittedName>
</protein>
<keyword evidence="7" id="KW-1133">Transmembrane helix</keyword>
<feature type="domain" description="SDR-like Ig" evidence="11">
    <location>
        <begin position="59"/>
        <end position="142"/>
    </location>
</feature>
<keyword evidence="7" id="KW-0472">Membrane</keyword>
<evidence type="ECO:0000256" key="6">
    <source>
        <dbReference type="SAM" id="MobiDB-lite"/>
    </source>
</evidence>
<dbReference type="InterPro" id="IPR008454">
    <property type="entry name" value="Collagen-bd_Cna-like_B-typ_dom"/>
</dbReference>
<evidence type="ECO:0000256" key="2">
    <source>
        <dbReference type="ARBA" id="ARBA00022512"/>
    </source>
</evidence>
<feature type="domain" description="CNA-B" evidence="9">
    <location>
        <begin position="969"/>
        <end position="1051"/>
    </location>
</feature>
<keyword evidence="3" id="KW-0964">Secreted</keyword>
<evidence type="ECO:0000256" key="1">
    <source>
        <dbReference type="ARBA" id="ARBA00004168"/>
    </source>
</evidence>
<evidence type="ECO:0000256" key="7">
    <source>
        <dbReference type="SAM" id="Phobius"/>
    </source>
</evidence>
<keyword evidence="5" id="KW-0572">Peptidoglycan-anchor</keyword>
<feature type="domain" description="CNA-B" evidence="9">
    <location>
        <begin position="585"/>
        <end position="675"/>
    </location>
</feature>
<reference evidence="12 13" key="1">
    <citation type="submission" date="2018-06" db="EMBL/GenBank/DDBJ databases">
        <authorList>
            <consortium name="Pathogen Informatics"/>
            <person name="Doyle S."/>
        </authorList>
    </citation>
    <scope>NUCLEOTIDE SEQUENCE [LARGE SCALE GENOMIC DNA]</scope>
    <source>
        <strain evidence="12 13">NCTC12957</strain>
    </source>
</reference>
<dbReference type="InterPro" id="IPR013783">
    <property type="entry name" value="Ig-like_fold"/>
</dbReference>
<dbReference type="InterPro" id="IPR041033">
    <property type="entry name" value="SpaA_PFL_dom_1"/>
</dbReference>
<dbReference type="Gene3D" id="2.60.40.1280">
    <property type="match status" value="1"/>
</dbReference>
<dbReference type="InterPro" id="IPR008966">
    <property type="entry name" value="Adhesion_dom_sf"/>
</dbReference>
<feature type="domain" description="CNA-B" evidence="9">
    <location>
        <begin position="777"/>
        <end position="867"/>
    </location>
</feature>
<accession>A0A380IG80</accession>
<name>A0A380IG80_STRAI</name>
<proteinExistence type="predicted"/>
<comment type="subcellular location">
    <subcellularLocation>
        <location evidence="1">Secreted</location>
        <location evidence="1">Cell wall</location>
        <topology evidence="1">Peptidoglycan-anchor</topology>
    </subcellularLocation>
</comment>
<sequence length="1506" mass="165993">MRIVKFVTCIFYALFIAVATFQTVSATDVTNSIVVSNLKYSGLPNNQTGSLETMLVDFNFEGEWDASSLGASIQPGDFFTVPFNSKDSKIVLNNGSYALLNIDGTQLGTLSTSRNTGLLTFTFSNDIAGLENVRGTFKVKASARVSRGENHFTFPDGSQHTVNYTEGSSWSREPVINGENIYKSVEKYIQASGAPPELIQKLLAGEISIGEYKAALAQYSTTSMLWKVRINRSGGDYGTSNVTIRDSLNLTNGVVLPYKEDSFELNEVIYSGTTPTVVKRIKITTDEAEFISSAEDTALLILKDGKTAFELNLGNNVGTKSYELTYKTDVPEGGYSISNGITLYKNQRAMLTHRSITTGDQTTENTSTTTNASHSEQAVGGTITGDLRARIRITKYDAEDAAVLLAGASFKIAKTSDPSAVIQTLTTNKKGVALSNKLEPGEYFVTETTSPMGYRIDSISKKVIVSETGLTYLSVANTKGETDTPPATTEVSGTKTWVDNENQDGKRPEKLVVKLFKTVGGQTTEVETKEITSQNDWKYSFTNLPQFENGQAINYTIDEDVPDGYTKTVEGYHLTNTYEVEKTSIAVNKVWEDTNNQDGKRPEQVSVQLYADGQAVEGKLLMLNEVNNWRGSFDGLNKYKAGKVIAYTLQEVAVPAGYQSRTTGDMVNGFTITNSYSPATTEVSGTKTWVDNEDQDGKRPEKLVVKLFKTVGGQTTEVETKEITSQNDWKYSFTNLPQFENGQAINYTIDEDVPDGYTKTVEGYHLTNTYEVEKTSIAVNKIWEDTNNQDGKRPEQVSVQLYADGQAVEGKLLMLNEVNNWRGSFDGLNKYKAGKVIAYTLQEVAVPAGYQSRTTGDMVNGFTITNSYSLATTEVSGTKTWVDNENQDGKRPEKLVVKLFKTVGGQTTEVETKEITSQNDWKYSFTNLPQFENGQVINYTIDEDVPDGYTKTVEGYHLTNTYSPEVTEVSGTKNWDDANNQDGKRPDSITVHLLANGQKVASKTVTAADNWSYHFGNLAKYTAGQLVTYAIVEEAVSSYQARVDGYDLTNSYSPEMIDITVHKNWEDGDNQDGKRPSSITVHLLANGERVDSQMLQPDAIGNWSIRFTNKPKYANGQAIRYTVEEVAVEEYSTKIEDFTITNSYTPKEISYQVTKKWADKGNQDGKRPNSITVQLYKSVAGGEPVAVIGKTLTLTAADQTNADKWIGSFTKLPQFEKGQEITYSVREDEATLAILAEIGYLAKVEGQEIVNSRSPEMIRLSGSKVWDDANDQDGKRPASIVLVVKDGQGTEVERITVTPDETGRWSFESKDLPKYAAGKEVSYSVEELVTAEYTASITATDNKYTITNSYTPKKISIKGSKIWNDANNKDGIRPSSITVHLFANGVDTGKTATVSEATGWNYSFEELDQYQNGQSIQYTVQEDEVSGYTTQIEGTLIINSHVPKELTPVPKEQLTDSKNPPIEDKSGKSKPKKSLPATNSNMSLGLIALGLMLLVELGIYVMKRQK</sequence>
<dbReference type="Proteomes" id="UP000255213">
    <property type="component" value="Unassembled WGS sequence"/>
</dbReference>
<feature type="domain" description="CNA-B" evidence="9">
    <location>
        <begin position="875"/>
        <end position="961"/>
    </location>
</feature>
<evidence type="ECO:0000259" key="9">
    <source>
        <dbReference type="Pfam" id="PF05738"/>
    </source>
</evidence>
<feature type="region of interest" description="Disordered" evidence="6">
    <location>
        <begin position="1447"/>
        <end position="1477"/>
    </location>
</feature>
<evidence type="ECO:0000313" key="12">
    <source>
        <dbReference type="EMBL" id="SUN08098.1"/>
    </source>
</evidence>
<dbReference type="Pfam" id="PF17802">
    <property type="entry name" value="SpaA"/>
    <property type="match status" value="1"/>
</dbReference>